<dbReference type="KEGG" id="ccos:Pan44_30850"/>
<evidence type="ECO:0000313" key="2">
    <source>
        <dbReference type="EMBL" id="QDT55044.1"/>
    </source>
</evidence>
<accession>A0A517SFZ5</accession>
<reference evidence="2 3" key="1">
    <citation type="submission" date="2019-02" db="EMBL/GenBank/DDBJ databases">
        <title>Deep-cultivation of Planctomycetes and their phenomic and genomic characterization uncovers novel biology.</title>
        <authorList>
            <person name="Wiegand S."/>
            <person name="Jogler M."/>
            <person name="Boedeker C."/>
            <person name="Pinto D."/>
            <person name="Vollmers J."/>
            <person name="Rivas-Marin E."/>
            <person name="Kohn T."/>
            <person name="Peeters S.H."/>
            <person name="Heuer A."/>
            <person name="Rast P."/>
            <person name="Oberbeckmann S."/>
            <person name="Bunk B."/>
            <person name="Jeske O."/>
            <person name="Meyerdierks A."/>
            <person name="Storesund J.E."/>
            <person name="Kallscheuer N."/>
            <person name="Luecker S."/>
            <person name="Lage O.M."/>
            <person name="Pohl T."/>
            <person name="Merkel B.J."/>
            <person name="Hornburger P."/>
            <person name="Mueller R.-W."/>
            <person name="Bruemmer F."/>
            <person name="Labrenz M."/>
            <person name="Spormann A.M."/>
            <person name="Op den Camp H."/>
            <person name="Overmann J."/>
            <person name="Amann R."/>
            <person name="Jetten M.S.M."/>
            <person name="Mascher T."/>
            <person name="Medema M.H."/>
            <person name="Devos D.P."/>
            <person name="Kaster A.-K."/>
            <person name="Ovreas L."/>
            <person name="Rohde M."/>
            <person name="Galperin M.Y."/>
            <person name="Jogler C."/>
        </authorList>
    </citation>
    <scope>NUCLEOTIDE SEQUENCE [LARGE SCALE GENOMIC DNA]</scope>
    <source>
        <strain evidence="2 3">Pan44</strain>
    </source>
</reference>
<evidence type="ECO:0000313" key="3">
    <source>
        <dbReference type="Proteomes" id="UP000315700"/>
    </source>
</evidence>
<dbReference type="RefSeq" id="WP_145030842.1">
    <property type="nucleotide sequence ID" value="NZ_CP036271.1"/>
</dbReference>
<evidence type="ECO:0000256" key="1">
    <source>
        <dbReference type="SAM" id="MobiDB-lite"/>
    </source>
</evidence>
<dbReference type="InterPro" id="IPR014995">
    <property type="entry name" value="DUF1844"/>
</dbReference>
<protein>
    <recommendedName>
        <fullName evidence="4">DUF1844 domain-containing protein</fullName>
    </recommendedName>
</protein>
<proteinExistence type="predicted"/>
<dbReference type="EMBL" id="CP036271">
    <property type="protein sequence ID" value="QDT55044.1"/>
    <property type="molecule type" value="Genomic_DNA"/>
</dbReference>
<gene>
    <name evidence="2" type="ORF">Pan44_30850</name>
</gene>
<dbReference type="Proteomes" id="UP000315700">
    <property type="component" value="Chromosome"/>
</dbReference>
<name>A0A517SFZ5_9PLAN</name>
<evidence type="ECO:0008006" key="4">
    <source>
        <dbReference type="Google" id="ProtNLM"/>
    </source>
</evidence>
<dbReference type="OrthoDB" id="9799618at2"/>
<feature type="region of interest" description="Disordered" evidence="1">
    <location>
        <begin position="1"/>
        <end position="26"/>
    </location>
</feature>
<sequence>MSTSDQDDTPTPQDSDVRRTAPLNIPPPSFTTLLQMLATQAMAAMGLIPGPDGKSHKEPAVAKHFVDLLGVLEVKCKGNLDSAEAKMLDTLLHDLRMAFVQASK</sequence>
<keyword evidence="3" id="KW-1185">Reference proteome</keyword>
<organism evidence="2 3">
    <name type="scientific">Caulifigura coniformis</name>
    <dbReference type="NCBI Taxonomy" id="2527983"/>
    <lineage>
        <taxon>Bacteria</taxon>
        <taxon>Pseudomonadati</taxon>
        <taxon>Planctomycetota</taxon>
        <taxon>Planctomycetia</taxon>
        <taxon>Planctomycetales</taxon>
        <taxon>Planctomycetaceae</taxon>
        <taxon>Caulifigura</taxon>
    </lineage>
</organism>
<dbReference type="AlphaFoldDB" id="A0A517SFZ5"/>
<dbReference type="Pfam" id="PF08899">
    <property type="entry name" value="DUF1844"/>
    <property type="match status" value="1"/>
</dbReference>
<dbReference type="InParanoid" id="A0A517SFZ5"/>